<dbReference type="AlphaFoldDB" id="A0A8T0HDJ4"/>
<name>A0A8T0HDJ4_CERPU</name>
<reference evidence="2 3" key="1">
    <citation type="submission" date="2020-06" db="EMBL/GenBank/DDBJ databases">
        <title>WGS assembly of Ceratodon purpureus strain R40.</title>
        <authorList>
            <person name="Carey S.B."/>
            <person name="Jenkins J."/>
            <person name="Shu S."/>
            <person name="Lovell J.T."/>
            <person name="Sreedasyam A."/>
            <person name="Maumus F."/>
            <person name="Tiley G.P."/>
            <person name="Fernandez-Pozo N."/>
            <person name="Barry K."/>
            <person name="Chen C."/>
            <person name="Wang M."/>
            <person name="Lipzen A."/>
            <person name="Daum C."/>
            <person name="Saski C.A."/>
            <person name="Payton A.C."/>
            <person name="Mcbreen J.C."/>
            <person name="Conrad R.E."/>
            <person name="Kollar L.M."/>
            <person name="Olsson S."/>
            <person name="Huttunen S."/>
            <person name="Landis J.B."/>
            <person name="Wickett N.J."/>
            <person name="Johnson M.G."/>
            <person name="Rensing S.A."/>
            <person name="Grimwood J."/>
            <person name="Schmutz J."/>
            <person name="Mcdaniel S.F."/>
        </authorList>
    </citation>
    <scope>NUCLEOTIDE SEQUENCE [LARGE SCALE GENOMIC DNA]</scope>
    <source>
        <strain evidence="2 3">R40</strain>
    </source>
</reference>
<dbReference type="Proteomes" id="UP000822688">
    <property type="component" value="Chromosome 6"/>
</dbReference>
<evidence type="ECO:0000256" key="1">
    <source>
        <dbReference type="SAM" id="MobiDB-lite"/>
    </source>
</evidence>
<sequence>KKNFRSSKLIKQRTQTLSFQSKSQRRRAQSMRYFASSCSAISGQSAANTASHAMGIFSGGCDRCRSRNRSPSHHFSPTNWIQHVRQRIGSPGSCIHEGVTECVMSGSLLGDETLERQTGVTCSDFFLNFGDK</sequence>
<feature type="non-terminal residue" evidence="2">
    <location>
        <position position="1"/>
    </location>
</feature>
<feature type="region of interest" description="Disordered" evidence="1">
    <location>
        <begin position="1"/>
        <end position="22"/>
    </location>
</feature>
<comment type="caution">
    <text evidence="2">The sequence shown here is derived from an EMBL/GenBank/DDBJ whole genome shotgun (WGS) entry which is preliminary data.</text>
</comment>
<proteinExistence type="predicted"/>
<gene>
    <name evidence="2" type="ORF">KC19_6G023500</name>
</gene>
<feature type="compositionally biased region" description="Basic residues" evidence="1">
    <location>
        <begin position="1"/>
        <end position="11"/>
    </location>
</feature>
<dbReference type="EMBL" id="CM026427">
    <property type="protein sequence ID" value="KAG0568498.1"/>
    <property type="molecule type" value="Genomic_DNA"/>
</dbReference>
<organism evidence="2 3">
    <name type="scientific">Ceratodon purpureus</name>
    <name type="common">Fire moss</name>
    <name type="synonym">Dicranum purpureum</name>
    <dbReference type="NCBI Taxonomy" id="3225"/>
    <lineage>
        <taxon>Eukaryota</taxon>
        <taxon>Viridiplantae</taxon>
        <taxon>Streptophyta</taxon>
        <taxon>Embryophyta</taxon>
        <taxon>Bryophyta</taxon>
        <taxon>Bryophytina</taxon>
        <taxon>Bryopsida</taxon>
        <taxon>Dicranidae</taxon>
        <taxon>Pseudoditrichales</taxon>
        <taxon>Ditrichaceae</taxon>
        <taxon>Ceratodon</taxon>
    </lineage>
</organism>
<protein>
    <submittedName>
        <fullName evidence="2">Uncharacterized protein</fullName>
    </submittedName>
</protein>
<keyword evidence="3" id="KW-1185">Reference proteome</keyword>
<evidence type="ECO:0000313" key="3">
    <source>
        <dbReference type="Proteomes" id="UP000822688"/>
    </source>
</evidence>
<evidence type="ECO:0000313" key="2">
    <source>
        <dbReference type="EMBL" id="KAG0568498.1"/>
    </source>
</evidence>
<feature type="compositionally biased region" description="Polar residues" evidence="1">
    <location>
        <begin position="12"/>
        <end position="22"/>
    </location>
</feature>
<accession>A0A8T0HDJ4</accession>